<gene>
    <name evidence="5" type="ORF">BCR35DRAFT_304167</name>
</gene>
<feature type="active site" description="Proton acceptor" evidence="3">
    <location>
        <position position="369"/>
    </location>
</feature>
<sequence length="393" mass="44284">MSFDTLPASATLKVEPYTVSVPDAALKELQTALKVARIAPPTFENAQEDRRFGVSREWVLQAKERWSNGFDWRQQESRINELPNYKATVIDDDQKSYQIHFVGLFSQKKDAIPLILLHGWPGSFLEFLPIINLLKQKYTAETLPYNVVVPSLPGFGFSDRPPLDKEFGFNDIARVMNHLMVGLGFGAGYAAQGGDLGSKISRILGCDFEACKAVHHNFTIVFESQLEGAFDKNTLSARERKGLERGEKFTQEGRAYAQEQATRPATLGFALSASPIALLSWVGEKFLLWSDEDPSLDTILESLTLYWLTDTISTSFYCYRDPHDSSLSKLNSVPYGFSSFPLEIYSTPKEWIKTTGNLVFYREHDKGGHFAALERPKELLEDIAEFLAQVWGK</sequence>
<dbReference type="EMBL" id="MCGR01000023">
    <property type="protein sequence ID" value="ORY81294.1"/>
    <property type="molecule type" value="Genomic_DNA"/>
</dbReference>
<proteinExistence type="inferred from homology"/>
<dbReference type="InterPro" id="IPR010497">
    <property type="entry name" value="Epoxide_hydro_N"/>
</dbReference>
<feature type="active site" description="Proton donor" evidence="3">
    <location>
        <position position="319"/>
    </location>
</feature>
<dbReference type="STRING" id="106004.A0A1Y2FD02"/>
<dbReference type="GO" id="GO:0097176">
    <property type="term" value="P:epoxide metabolic process"/>
    <property type="evidence" value="ECO:0007669"/>
    <property type="project" value="TreeGrafter"/>
</dbReference>
<dbReference type="GO" id="GO:0004301">
    <property type="term" value="F:epoxide hydrolase activity"/>
    <property type="evidence" value="ECO:0007669"/>
    <property type="project" value="TreeGrafter"/>
</dbReference>
<comment type="caution">
    <text evidence="5">The sequence shown here is derived from an EMBL/GenBank/DDBJ whole genome shotgun (WGS) entry which is preliminary data.</text>
</comment>
<dbReference type="Pfam" id="PF06441">
    <property type="entry name" value="EHN"/>
    <property type="match status" value="1"/>
</dbReference>
<evidence type="ECO:0000313" key="6">
    <source>
        <dbReference type="Proteomes" id="UP000193467"/>
    </source>
</evidence>
<reference evidence="5 6" key="1">
    <citation type="submission" date="2016-07" db="EMBL/GenBank/DDBJ databases">
        <title>Pervasive Adenine N6-methylation of Active Genes in Fungi.</title>
        <authorList>
            <consortium name="DOE Joint Genome Institute"/>
            <person name="Mondo S.J."/>
            <person name="Dannebaum R.O."/>
            <person name="Kuo R.C."/>
            <person name="Labutti K."/>
            <person name="Haridas S."/>
            <person name="Kuo A."/>
            <person name="Salamov A."/>
            <person name="Ahrendt S.R."/>
            <person name="Lipzen A."/>
            <person name="Sullivan W."/>
            <person name="Andreopoulos W.B."/>
            <person name="Clum A."/>
            <person name="Lindquist E."/>
            <person name="Daum C."/>
            <person name="Ramamoorthy G.K."/>
            <person name="Gryganskyi A."/>
            <person name="Culley D."/>
            <person name="Magnuson J.K."/>
            <person name="James T.Y."/>
            <person name="O'Malley M.A."/>
            <person name="Stajich J.E."/>
            <person name="Spatafora J.W."/>
            <person name="Visel A."/>
            <person name="Grigoriev I.V."/>
        </authorList>
    </citation>
    <scope>NUCLEOTIDE SEQUENCE [LARGE SCALE GENOMIC DNA]</scope>
    <source>
        <strain evidence="5 6">62-1032</strain>
    </source>
</reference>
<dbReference type="SUPFAM" id="SSF53474">
    <property type="entry name" value="alpha/beta-Hydrolases"/>
    <property type="match status" value="1"/>
</dbReference>
<dbReference type="PIRSF" id="PIRSF001112">
    <property type="entry name" value="Epoxide_hydrolase"/>
    <property type="match status" value="1"/>
</dbReference>
<name>A0A1Y2FD02_9BASI</name>
<dbReference type="InterPro" id="IPR029058">
    <property type="entry name" value="AB_hydrolase_fold"/>
</dbReference>
<keyword evidence="6" id="KW-1185">Reference proteome</keyword>
<dbReference type="Proteomes" id="UP000193467">
    <property type="component" value="Unassembled WGS sequence"/>
</dbReference>
<evidence type="ECO:0000313" key="5">
    <source>
        <dbReference type="EMBL" id="ORY81294.1"/>
    </source>
</evidence>
<dbReference type="PANTHER" id="PTHR21661">
    <property type="entry name" value="EPOXIDE HYDROLASE 1-RELATED"/>
    <property type="match status" value="1"/>
</dbReference>
<dbReference type="AlphaFoldDB" id="A0A1Y2FD02"/>
<dbReference type="InterPro" id="IPR016292">
    <property type="entry name" value="Epoxide_hydrolase"/>
</dbReference>
<evidence type="ECO:0000256" key="1">
    <source>
        <dbReference type="ARBA" id="ARBA00010088"/>
    </source>
</evidence>
<dbReference type="Gene3D" id="3.40.50.1820">
    <property type="entry name" value="alpha/beta hydrolase"/>
    <property type="match status" value="1"/>
</dbReference>
<feature type="domain" description="Epoxide hydrolase N-terminal" evidence="4">
    <location>
        <begin position="14"/>
        <end position="127"/>
    </location>
</feature>
<feature type="active site" description="Nucleophile" evidence="3">
    <location>
        <position position="195"/>
    </location>
</feature>
<evidence type="ECO:0000256" key="3">
    <source>
        <dbReference type="PIRSR" id="PIRSR001112-1"/>
    </source>
</evidence>
<comment type="similarity">
    <text evidence="1">Belongs to the peptidase S33 family.</text>
</comment>
<keyword evidence="2 5" id="KW-0378">Hydrolase</keyword>
<organism evidence="5 6">
    <name type="scientific">Leucosporidium creatinivorum</name>
    <dbReference type="NCBI Taxonomy" id="106004"/>
    <lineage>
        <taxon>Eukaryota</taxon>
        <taxon>Fungi</taxon>
        <taxon>Dikarya</taxon>
        <taxon>Basidiomycota</taxon>
        <taxon>Pucciniomycotina</taxon>
        <taxon>Microbotryomycetes</taxon>
        <taxon>Leucosporidiales</taxon>
        <taxon>Leucosporidium</taxon>
    </lineage>
</organism>
<evidence type="ECO:0000259" key="4">
    <source>
        <dbReference type="Pfam" id="PF06441"/>
    </source>
</evidence>
<accession>A0A1Y2FD02</accession>
<protein>
    <submittedName>
        <fullName evidence="5">Epoxide hydrolase hyl1</fullName>
    </submittedName>
</protein>
<dbReference type="OrthoDB" id="7130006at2759"/>
<dbReference type="InParanoid" id="A0A1Y2FD02"/>
<dbReference type="InterPro" id="IPR000639">
    <property type="entry name" value="Epox_hydrolase-like"/>
</dbReference>
<dbReference type="PRINTS" id="PR00412">
    <property type="entry name" value="EPOXHYDRLASE"/>
</dbReference>
<dbReference type="PANTHER" id="PTHR21661:SF39">
    <property type="entry name" value="HYDROLASE, PUTATIVE (AFU_ORTHOLOGUE AFUA_3G08960)-RELATED"/>
    <property type="match status" value="1"/>
</dbReference>
<evidence type="ECO:0000256" key="2">
    <source>
        <dbReference type="ARBA" id="ARBA00022801"/>
    </source>
</evidence>